<keyword evidence="7" id="KW-1185">Reference proteome</keyword>
<dbReference type="AlphaFoldDB" id="A0A919PXC0"/>
<dbReference type="SUPFAM" id="SSF53850">
    <property type="entry name" value="Periplasmic binding protein-like II"/>
    <property type="match status" value="1"/>
</dbReference>
<dbReference type="GO" id="GO:0003700">
    <property type="term" value="F:DNA-binding transcription factor activity"/>
    <property type="evidence" value="ECO:0007669"/>
    <property type="project" value="InterPro"/>
</dbReference>
<protein>
    <submittedName>
        <fullName evidence="6">LysR family transcriptional regulator</fullName>
    </submittedName>
</protein>
<evidence type="ECO:0000256" key="4">
    <source>
        <dbReference type="ARBA" id="ARBA00023163"/>
    </source>
</evidence>
<comment type="caution">
    <text evidence="6">The sequence shown here is derived from an EMBL/GenBank/DDBJ whole genome shotgun (WGS) entry which is preliminary data.</text>
</comment>
<dbReference type="InterPro" id="IPR000847">
    <property type="entry name" value="LysR_HTH_N"/>
</dbReference>
<keyword evidence="4" id="KW-0804">Transcription</keyword>
<dbReference type="PANTHER" id="PTHR30346:SF0">
    <property type="entry name" value="HCA OPERON TRANSCRIPTIONAL ACTIVATOR HCAR"/>
    <property type="match status" value="1"/>
</dbReference>
<evidence type="ECO:0000256" key="2">
    <source>
        <dbReference type="ARBA" id="ARBA00023015"/>
    </source>
</evidence>
<dbReference type="Proteomes" id="UP000660611">
    <property type="component" value="Unassembled WGS sequence"/>
</dbReference>
<dbReference type="PRINTS" id="PR00039">
    <property type="entry name" value="HTHLYSR"/>
</dbReference>
<dbReference type="InterPro" id="IPR005119">
    <property type="entry name" value="LysR_subst-bd"/>
</dbReference>
<dbReference type="EMBL" id="BONQ01000127">
    <property type="protein sequence ID" value="GIG50090.1"/>
    <property type="molecule type" value="Genomic_DNA"/>
</dbReference>
<comment type="similarity">
    <text evidence="1">Belongs to the LysR transcriptional regulatory family.</text>
</comment>
<dbReference type="Gene3D" id="1.10.10.10">
    <property type="entry name" value="Winged helix-like DNA-binding domain superfamily/Winged helix DNA-binding domain"/>
    <property type="match status" value="1"/>
</dbReference>
<dbReference type="Pfam" id="PF03466">
    <property type="entry name" value="LysR_substrate"/>
    <property type="match status" value="1"/>
</dbReference>
<dbReference type="Gene3D" id="3.40.190.10">
    <property type="entry name" value="Periplasmic binding protein-like II"/>
    <property type="match status" value="2"/>
</dbReference>
<dbReference type="InterPro" id="IPR036388">
    <property type="entry name" value="WH-like_DNA-bd_sf"/>
</dbReference>
<evidence type="ECO:0000259" key="5">
    <source>
        <dbReference type="PROSITE" id="PS50931"/>
    </source>
</evidence>
<gene>
    <name evidence="6" type="primary">hcaR_2</name>
    <name evidence="6" type="ORF">Dsi01nite_081310</name>
</gene>
<organism evidence="6 7">
    <name type="scientific">Dactylosporangium siamense</name>
    <dbReference type="NCBI Taxonomy" id="685454"/>
    <lineage>
        <taxon>Bacteria</taxon>
        <taxon>Bacillati</taxon>
        <taxon>Actinomycetota</taxon>
        <taxon>Actinomycetes</taxon>
        <taxon>Micromonosporales</taxon>
        <taxon>Micromonosporaceae</taxon>
        <taxon>Dactylosporangium</taxon>
    </lineage>
</organism>
<dbReference type="Pfam" id="PF00126">
    <property type="entry name" value="HTH_1"/>
    <property type="match status" value="1"/>
</dbReference>
<feature type="domain" description="HTH lysR-type" evidence="5">
    <location>
        <begin position="3"/>
        <end position="60"/>
    </location>
</feature>
<dbReference type="InterPro" id="IPR036390">
    <property type="entry name" value="WH_DNA-bd_sf"/>
</dbReference>
<dbReference type="SUPFAM" id="SSF46785">
    <property type="entry name" value="Winged helix' DNA-binding domain"/>
    <property type="match status" value="1"/>
</dbReference>
<evidence type="ECO:0000313" key="6">
    <source>
        <dbReference type="EMBL" id="GIG50090.1"/>
    </source>
</evidence>
<dbReference type="PANTHER" id="PTHR30346">
    <property type="entry name" value="TRANSCRIPTIONAL DUAL REGULATOR HCAR-RELATED"/>
    <property type="match status" value="1"/>
</dbReference>
<evidence type="ECO:0000256" key="3">
    <source>
        <dbReference type="ARBA" id="ARBA00023125"/>
    </source>
</evidence>
<dbReference type="PROSITE" id="PS50931">
    <property type="entry name" value="HTH_LYSR"/>
    <property type="match status" value="1"/>
</dbReference>
<dbReference type="FunFam" id="1.10.10.10:FF:000001">
    <property type="entry name" value="LysR family transcriptional regulator"/>
    <property type="match status" value="1"/>
</dbReference>
<dbReference type="GO" id="GO:0003677">
    <property type="term" value="F:DNA binding"/>
    <property type="evidence" value="ECO:0007669"/>
    <property type="project" value="UniProtKB-KW"/>
</dbReference>
<evidence type="ECO:0000313" key="7">
    <source>
        <dbReference type="Proteomes" id="UP000660611"/>
    </source>
</evidence>
<reference evidence="6" key="1">
    <citation type="submission" date="2021-01" db="EMBL/GenBank/DDBJ databases">
        <title>Whole genome shotgun sequence of Dactylosporangium siamense NBRC 106093.</title>
        <authorList>
            <person name="Komaki H."/>
            <person name="Tamura T."/>
        </authorList>
    </citation>
    <scope>NUCLEOTIDE SEQUENCE</scope>
    <source>
        <strain evidence="6">NBRC 106093</strain>
    </source>
</reference>
<name>A0A919PXC0_9ACTN</name>
<evidence type="ECO:0000256" key="1">
    <source>
        <dbReference type="ARBA" id="ARBA00009437"/>
    </source>
</evidence>
<keyword evidence="3" id="KW-0238">DNA-binding</keyword>
<accession>A0A919PXC0</accession>
<dbReference type="RefSeq" id="WP_203851737.1">
    <property type="nucleotide sequence ID" value="NZ_BAAAVW010000014.1"/>
</dbReference>
<keyword evidence="2" id="KW-0805">Transcription regulation</keyword>
<dbReference type="GO" id="GO:0032993">
    <property type="term" value="C:protein-DNA complex"/>
    <property type="evidence" value="ECO:0007669"/>
    <property type="project" value="TreeGrafter"/>
</dbReference>
<sequence>MTIELRHLRGFLAIAEESNLTRAAARLHLTQPALTRTLQQLEAHLGVRLVDRSTHHLALTPAGHEFRRNAAAAIAAVEHALDPDRSRRLPVRLGHAWSALGAHTTSLQRRWKRAHPETVLEVLRLDERSAGLASGAVDVAVLRGPVTVPDVPGVTVAHLMREPRLAAVADDSPLAGRATLTLADLASHPLALNTVTGSTSLALWPPGAAPTQVVPVKNTDDWLAVIIAGDAVGVTAAGTAAMHPNPAVRYVPLTDAPPVDVILAWREPVTHPAVPDLLRLAHDVVRR</sequence>
<proteinExistence type="inferred from homology"/>